<dbReference type="RefSeq" id="WP_367167863.1">
    <property type="nucleotide sequence ID" value="NZ_JBFKZN010000006.1"/>
</dbReference>
<organism evidence="1 2">
    <name type="scientific">Erwinia papayae</name>
    <dbReference type="NCBI Taxonomy" id="206499"/>
    <lineage>
        <taxon>Bacteria</taxon>
        <taxon>Pseudomonadati</taxon>
        <taxon>Pseudomonadota</taxon>
        <taxon>Gammaproteobacteria</taxon>
        <taxon>Enterobacterales</taxon>
        <taxon>Erwiniaceae</taxon>
        <taxon>Erwinia</taxon>
    </lineage>
</organism>
<accession>A0ABV3N3B4</accession>
<gene>
    <name evidence="1" type="ORF">ABW286_14185</name>
</gene>
<dbReference type="Proteomes" id="UP001554567">
    <property type="component" value="Unassembled WGS sequence"/>
</dbReference>
<dbReference type="Pfam" id="PF14549">
    <property type="entry name" value="P22_Cro"/>
    <property type="match status" value="1"/>
</dbReference>
<dbReference type="Gene3D" id="1.10.260.40">
    <property type="entry name" value="lambda repressor-like DNA-binding domains"/>
    <property type="match status" value="1"/>
</dbReference>
<protein>
    <submittedName>
        <fullName evidence="1">Cro/CI family transcriptional regulator</fullName>
    </submittedName>
</protein>
<keyword evidence="2" id="KW-1185">Reference proteome</keyword>
<dbReference type="EMBL" id="JBFKZN010000006">
    <property type="protein sequence ID" value="MEW5290318.1"/>
    <property type="molecule type" value="Genomic_DNA"/>
</dbReference>
<sequence>MKKESVINYFESIQAVALVLGVSHSAVSQWKDVIPEKNALRLYQLTNGKLAYDESLYRLAPTQGAKP</sequence>
<evidence type="ECO:0000313" key="1">
    <source>
        <dbReference type="EMBL" id="MEW5290318.1"/>
    </source>
</evidence>
<evidence type="ECO:0000313" key="2">
    <source>
        <dbReference type="Proteomes" id="UP001554567"/>
    </source>
</evidence>
<reference evidence="1 2" key="1">
    <citation type="submission" date="2024-07" db="EMBL/GenBank/DDBJ databases">
        <authorList>
            <person name="Dulla G.F.J."/>
            <person name="Delorm J.G."/>
        </authorList>
    </citation>
    <scope>NUCLEOTIDE SEQUENCE [LARGE SCALE GENOMIC DNA]</scope>
    <source>
        <strain evidence="1 2">JGD 233</strain>
    </source>
</reference>
<name>A0ABV3N3B4_9GAMM</name>
<dbReference type="InterPro" id="IPR010982">
    <property type="entry name" value="Lambda_DNA-bd_dom_sf"/>
</dbReference>
<proteinExistence type="predicted"/>
<dbReference type="SUPFAM" id="SSF47413">
    <property type="entry name" value="lambda repressor-like DNA-binding domains"/>
    <property type="match status" value="1"/>
</dbReference>
<comment type="caution">
    <text evidence="1">The sequence shown here is derived from an EMBL/GenBank/DDBJ whole genome shotgun (WGS) entry which is preliminary data.</text>
</comment>